<feature type="region of interest" description="Disordered" evidence="1">
    <location>
        <begin position="357"/>
        <end position="681"/>
    </location>
</feature>
<feature type="compositionally biased region" description="Basic and acidic residues" evidence="1">
    <location>
        <begin position="405"/>
        <end position="415"/>
    </location>
</feature>
<dbReference type="PANTHER" id="PTHR35910:SF6">
    <property type="entry name" value="2EXR DOMAIN-CONTAINING PROTEIN"/>
    <property type="match status" value="1"/>
</dbReference>
<organism evidence="3 4">
    <name type="scientific">Apodospora peruviana</name>
    <dbReference type="NCBI Taxonomy" id="516989"/>
    <lineage>
        <taxon>Eukaryota</taxon>
        <taxon>Fungi</taxon>
        <taxon>Dikarya</taxon>
        <taxon>Ascomycota</taxon>
        <taxon>Pezizomycotina</taxon>
        <taxon>Sordariomycetes</taxon>
        <taxon>Sordariomycetidae</taxon>
        <taxon>Sordariales</taxon>
        <taxon>Lasiosphaeriaceae</taxon>
        <taxon>Apodospora</taxon>
    </lineage>
</organism>
<feature type="region of interest" description="Disordered" evidence="1">
    <location>
        <begin position="1"/>
        <end position="83"/>
    </location>
</feature>
<dbReference type="Proteomes" id="UP001283341">
    <property type="component" value="Unassembled WGS sequence"/>
</dbReference>
<feature type="compositionally biased region" description="Acidic residues" evidence="1">
    <location>
        <begin position="664"/>
        <end position="675"/>
    </location>
</feature>
<feature type="compositionally biased region" description="Acidic residues" evidence="1">
    <location>
        <begin position="624"/>
        <end position="633"/>
    </location>
</feature>
<dbReference type="AlphaFoldDB" id="A0AAE0LYJ6"/>
<feature type="compositionally biased region" description="Low complexity" evidence="1">
    <location>
        <begin position="60"/>
        <end position="70"/>
    </location>
</feature>
<feature type="compositionally biased region" description="Acidic residues" evidence="1">
    <location>
        <begin position="641"/>
        <end position="655"/>
    </location>
</feature>
<comment type="caution">
    <text evidence="3">The sequence shown here is derived from an EMBL/GenBank/DDBJ whole genome shotgun (WGS) entry which is preliminary data.</text>
</comment>
<feature type="compositionally biased region" description="Basic and acidic residues" evidence="1">
    <location>
        <begin position="610"/>
        <end position="623"/>
    </location>
</feature>
<evidence type="ECO:0000313" key="4">
    <source>
        <dbReference type="Proteomes" id="UP001283341"/>
    </source>
</evidence>
<sequence>MSGVSDASGDFDHDHRRDDDDEQSNSDASEHSDMESNSDDESDMESGNQLLDLEAEESGASDSQSESGSSMDGYGDGFFNREESPPRDELHFFPQFMRLPLELRQHIWELFCPDITAAGRVYEFELGMCPNRAGYCALYPIRFDEQAAAPRALLATNRESRQFALRSFPDTLPTEIGGLPFNKERDIIKLGFFHEGVASMDPRQLKNIRNIAFSLPERRPRDYRHVCSMIKMYPSIKHIYVDVEFGLEYDSFTATKKCLGWCALETHHHFFFDTIELQQGLATYLEFVYCWPNLVRHPEFPKYWRETRPNSWPGVRLLSLLENDPDCRELIGDDTVLPLVSFSDNADFQNFLNKAETGHLDDSSDSDDHDGEEEPDEYESEGIDDSDIEEDSHSEDEDDLVVLGSDHDNEEDHSQDGQNDAAESEFGGFSPIYQGPTGQNTAVIDLTGLEVGAANFSSPEPEAGSSTASESGPDGEEIERRPRGALKRLRRTVVDSDDDDEENAESEDEDDAPRRKRARVAERNMTIILSSDDEEEDVAKMRRNNRARAVVLDDDDEDDDEEVQTASHRRKTVSGDDSSSDDEEDEEEEERGARPLTLTERLQVNRVTRRIGESSDEDKGREESDIEEMGGDDYDARDYADFQDDEEGYGDEDQGDGLIMGMAEEGDEDDDEDEGYYQSSC</sequence>
<reference evidence="3" key="1">
    <citation type="journal article" date="2023" name="Mol. Phylogenet. Evol.">
        <title>Genome-scale phylogeny and comparative genomics of the fungal order Sordariales.</title>
        <authorList>
            <person name="Hensen N."/>
            <person name="Bonometti L."/>
            <person name="Westerberg I."/>
            <person name="Brannstrom I.O."/>
            <person name="Guillou S."/>
            <person name="Cros-Aarteil S."/>
            <person name="Calhoun S."/>
            <person name="Haridas S."/>
            <person name="Kuo A."/>
            <person name="Mondo S."/>
            <person name="Pangilinan J."/>
            <person name="Riley R."/>
            <person name="LaButti K."/>
            <person name="Andreopoulos B."/>
            <person name="Lipzen A."/>
            <person name="Chen C."/>
            <person name="Yan M."/>
            <person name="Daum C."/>
            <person name="Ng V."/>
            <person name="Clum A."/>
            <person name="Steindorff A."/>
            <person name="Ohm R.A."/>
            <person name="Martin F."/>
            <person name="Silar P."/>
            <person name="Natvig D.O."/>
            <person name="Lalanne C."/>
            <person name="Gautier V."/>
            <person name="Ament-Velasquez S.L."/>
            <person name="Kruys A."/>
            <person name="Hutchinson M.I."/>
            <person name="Powell A.J."/>
            <person name="Barry K."/>
            <person name="Miller A.N."/>
            <person name="Grigoriev I.V."/>
            <person name="Debuchy R."/>
            <person name="Gladieux P."/>
            <person name="Hiltunen Thoren M."/>
            <person name="Johannesson H."/>
        </authorList>
    </citation>
    <scope>NUCLEOTIDE SEQUENCE</scope>
    <source>
        <strain evidence="3">CBS 118394</strain>
    </source>
</reference>
<dbReference type="EMBL" id="JAUEDM010000008">
    <property type="protein sequence ID" value="KAK3312631.1"/>
    <property type="molecule type" value="Genomic_DNA"/>
</dbReference>
<evidence type="ECO:0000256" key="1">
    <source>
        <dbReference type="SAM" id="MobiDB-lite"/>
    </source>
</evidence>
<feature type="domain" description="2EXR" evidence="2">
    <location>
        <begin position="93"/>
        <end position="188"/>
    </location>
</feature>
<gene>
    <name evidence="3" type="ORF">B0H66DRAFT_377865</name>
</gene>
<protein>
    <recommendedName>
        <fullName evidence="2">2EXR domain-containing protein</fullName>
    </recommendedName>
</protein>
<feature type="compositionally biased region" description="Acidic residues" evidence="1">
    <location>
        <begin position="495"/>
        <end position="511"/>
    </location>
</feature>
<evidence type="ECO:0000313" key="3">
    <source>
        <dbReference type="EMBL" id="KAK3312631.1"/>
    </source>
</evidence>
<dbReference type="PANTHER" id="PTHR35910">
    <property type="entry name" value="2EXR DOMAIN-CONTAINING PROTEIN"/>
    <property type="match status" value="1"/>
</dbReference>
<keyword evidence="4" id="KW-1185">Reference proteome</keyword>
<evidence type="ECO:0000259" key="2">
    <source>
        <dbReference type="Pfam" id="PF20150"/>
    </source>
</evidence>
<accession>A0AAE0LYJ6</accession>
<feature type="compositionally biased region" description="Acidic residues" evidence="1">
    <location>
        <begin position="552"/>
        <end position="563"/>
    </location>
</feature>
<name>A0AAE0LYJ6_9PEZI</name>
<dbReference type="Pfam" id="PF20150">
    <property type="entry name" value="2EXR"/>
    <property type="match status" value="1"/>
</dbReference>
<proteinExistence type="predicted"/>
<dbReference type="InterPro" id="IPR045518">
    <property type="entry name" value="2EXR"/>
</dbReference>
<feature type="compositionally biased region" description="Acidic residues" evidence="1">
    <location>
        <begin position="578"/>
        <end position="590"/>
    </location>
</feature>
<reference evidence="3" key="2">
    <citation type="submission" date="2023-06" db="EMBL/GenBank/DDBJ databases">
        <authorList>
            <consortium name="Lawrence Berkeley National Laboratory"/>
            <person name="Haridas S."/>
            <person name="Hensen N."/>
            <person name="Bonometti L."/>
            <person name="Westerberg I."/>
            <person name="Brannstrom I.O."/>
            <person name="Guillou S."/>
            <person name="Cros-Aarteil S."/>
            <person name="Calhoun S."/>
            <person name="Kuo A."/>
            <person name="Mondo S."/>
            <person name="Pangilinan J."/>
            <person name="Riley R."/>
            <person name="Labutti K."/>
            <person name="Andreopoulos B."/>
            <person name="Lipzen A."/>
            <person name="Chen C."/>
            <person name="Yanf M."/>
            <person name="Daum C."/>
            <person name="Ng V."/>
            <person name="Clum A."/>
            <person name="Steindorff A."/>
            <person name="Ohm R."/>
            <person name="Martin F."/>
            <person name="Silar P."/>
            <person name="Natvig D."/>
            <person name="Lalanne C."/>
            <person name="Gautier V."/>
            <person name="Ament-Velasquez S.L."/>
            <person name="Kruys A."/>
            <person name="Hutchinson M.I."/>
            <person name="Powell A.J."/>
            <person name="Barry K."/>
            <person name="Miller A.N."/>
            <person name="Grigoriev I.V."/>
            <person name="Debuchy R."/>
            <person name="Gladieux P."/>
            <person name="Thoren M.H."/>
            <person name="Johannesson H."/>
        </authorList>
    </citation>
    <scope>NUCLEOTIDE SEQUENCE</scope>
    <source>
        <strain evidence="3">CBS 118394</strain>
    </source>
</reference>
<feature type="compositionally biased region" description="Acidic residues" evidence="1">
    <location>
        <begin position="363"/>
        <end position="400"/>
    </location>
</feature>